<reference evidence="4" key="1">
    <citation type="submission" date="2022-11" db="EMBL/GenBank/DDBJ databases">
        <title>Lacinutrix neustonica HL-RS19T sp. nov., isolated from the surface microlayer sample of brackish Lake Shihwa.</title>
        <authorList>
            <person name="Choi J.Y."/>
            <person name="Hwang C.Y."/>
        </authorList>
    </citation>
    <scope>NUCLEOTIDE SEQUENCE</scope>
    <source>
        <strain evidence="4">HL-RS19</strain>
    </source>
</reference>
<protein>
    <submittedName>
        <fullName evidence="4">T9SS type A sorting domain-containing protein</fullName>
    </submittedName>
</protein>
<feature type="domain" description="Secretion system C-terminal sorting" evidence="2">
    <location>
        <begin position="643"/>
        <end position="720"/>
    </location>
</feature>
<dbReference type="KEGG" id="lnu:N7U66_14870"/>
<dbReference type="Pfam" id="PF21959">
    <property type="entry name" value="DUF6923"/>
    <property type="match status" value="1"/>
</dbReference>
<sequence length="721" mass="79555">MSAETLSQNVNIHDWAFNAVDGNLYAVEKSTNILYRINPTTSVVESMGVVPILSGLDYTYGAVYFDSEGRFYVSANQTGTIYVIQNVQDLNGINGMDSNLFAFGPSSASNDGARCPTAPVLQEICDNGIDDDGDGLIDCEDPSCSGFGNCAVIAPPTTANEGGLESNGRLSQAINRRNFNRAKNSYKFNLKTARRLTKASQQSQKNAFTGFQLQDFIPLTTINEDYAIDSTPLDLLNITNATEVYSVDYIQNDASIASILALKTENGVYEHTKYICDRLLGAELISVSTIDINGEAFIKSIIKNAEGSFEYVLSLSAKVENSDANFTIESHWNLDLYQADVTFYNFQIWSDSIDDLYRLAQEVLNLLNTEKPISGYQLSAPPTVFVRKGKYNNGALDLQIINTNATEDVTVDSRFRITETNGFNYSTANLNLNKNYITDIQLPTGNLFDIGFRIGDGVNTPDDLFLSDGPWGIDDSQNGTTVMTYAVSPNTNSFDVEDFLIERNVLLTATTQSYVAAYRALTPRFKPVDLSDYDSFKLKASGTGNLEIAFVKQSITNWEEQYKTTVVLTDDFQDFVIPFSNFTATNGTSMNLEDAVTIVFTMVSEDGILRGKAMNLQDISFSTGNTLSADTFETATDTNTLAVYPNPMTETSNLYFTTNQTETVQLIIYNTLGNIVFEKTVKTQVGRNQIPIIKQNLNSGLYVCKVLSAKKQYAPLKLVIK</sequence>
<keyword evidence="1" id="KW-0732">Signal</keyword>
<gene>
    <name evidence="4" type="ORF">N7U66_14870</name>
</gene>
<dbReference type="InterPro" id="IPR054215">
    <property type="entry name" value="DUF6923"/>
</dbReference>
<dbReference type="Pfam" id="PF18962">
    <property type="entry name" value="Por_Secre_tail"/>
    <property type="match status" value="1"/>
</dbReference>
<name>A0A9E8MTV8_9FLAO</name>
<organism evidence="4 5">
    <name type="scientific">Lacinutrix neustonica</name>
    <dbReference type="NCBI Taxonomy" id="2980107"/>
    <lineage>
        <taxon>Bacteria</taxon>
        <taxon>Pseudomonadati</taxon>
        <taxon>Bacteroidota</taxon>
        <taxon>Flavobacteriia</taxon>
        <taxon>Flavobacteriales</taxon>
        <taxon>Flavobacteriaceae</taxon>
        <taxon>Lacinutrix</taxon>
    </lineage>
</organism>
<evidence type="ECO:0000259" key="3">
    <source>
        <dbReference type="Pfam" id="PF21959"/>
    </source>
</evidence>
<keyword evidence="5" id="KW-1185">Reference proteome</keyword>
<dbReference type="AlphaFoldDB" id="A0A9E8MTV8"/>
<dbReference type="InterPro" id="IPR026444">
    <property type="entry name" value="Secre_tail"/>
</dbReference>
<evidence type="ECO:0000313" key="4">
    <source>
        <dbReference type="EMBL" id="WAC01343.1"/>
    </source>
</evidence>
<dbReference type="NCBIfam" id="TIGR04183">
    <property type="entry name" value="Por_Secre_tail"/>
    <property type="match status" value="1"/>
</dbReference>
<proteinExistence type="predicted"/>
<accession>A0A9E8MTV8</accession>
<dbReference type="InterPro" id="IPR008979">
    <property type="entry name" value="Galactose-bd-like_sf"/>
</dbReference>
<dbReference type="SUPFAM" id="SSF49785">
    <property type="entry name" value="Galactose-binding domain-like"/>
    <property type="match status" value="1"/>
</dbReference>
<dbReference type="SUPFAM" id="SSF63829">
    <property type="entry name" value="Calcium-dependent phosphotriesterase"/>
    <property type="match status" value="1"/>
</dbReference>
<evidence type="ECO:0000259" key="2">
    <source>
        <dbReference type="Pfam" id="PF18962"/>
    </source>
</evidence>
<evidence type="ECO:0000313" key="5">
    <source>
        <dbReference type="Proteomes" id="UP001164705"/>
    </source>
</evidence>
<feature type="domain" description="DUF6923" evidence="3">
    <location>
        <begin position="5"/>
        <end position="117"/>
    </location>
</feature>
<evidence type="ECO:0000256" key="1">
    <source>
        <dbReference type="ARBA" id="ARBA00022729"/>
    </source>
</evidence>
<dbReference type="Gene3D" id="2.60.120.430">
    <property type="entry name" value="Galactose-binding lectin"/>
    <property type="match status" value="1"/>
</dbReference>
<dbReference type="Proteomes" id="UP001164705">
    <property type="component" value="Chromosome"/>
</dbReference>
<dbReference type="EMBL" id="CP113088">
    <property type="protein sequence ID" value="WAC01343.1"/>
    <property type="molecule type" value="Genomic_DNA"/>
</dbReference>